<dbReference type="STRING" id="945553.A0A0D2NKW2"/>
<dbReference type="InterPro" id="IPR000542">
    <property type="entry name" value="Carn_acyl_trans"/>
</dbReference>
<dbReference type="Pfam" id="PF00755">
    <property type="entry name" value="Carn_acyltransf"/>
    <property type="match status" value="1"/>
</dbReference>
<protein>
    <recommendedName>
        <fullName evidence="5">Choline/carnitine acyltransferase domain-containing protein</fullName>
    </recommendedName>
</protein>
<dbReference type="EMBL" id="KN817577">
    <property type="protein sequence ID" value="KJA19524.1"/>
    <property type="molecule type" value="Genomic_DNA"/>
</dbReference>
<dbReference type="PANTHER" id="PTHR22589:SF107">
    <property type="entry name" value="CHOLINE_CARNITINE ACYLTRANSFERASE DOMAIN-CONTAINING PROTEIN"/>
    <property type="match status" value="1"/>
</dbReference>
<dbReference type="InterPro" id="IPR042231">
    <property type="entry name" value="Cho/carn_acyl_trans_2"/>
</dbReference>
<dbReference type="PANTHER" id="PTHR22589">
    <property type="entry name" value="CARNITINE O-ACYLTRANSFERASE"/>
    <property type="match status" value="1"/>
</dbReference>
<keyword evidence="7" id="KW-1185">Reference proteome</keyword>
<keyword evidence="3" id="KW-0012">Acyltransferase</keyword>
<dbReference type="AlphaFoldDB" id="A0A0D2NKW2"/>
<evidence type="ECO:0000256" key="2">
    <source>
        <dbReference type="ARBA" id="ARBA00022679"/>
    </source>
</evidence>
<accession>A0A0D2NKW2</accession>
<feature type="domain" description="Choline/carnitine acyltransferase" evidence="5">
    <location>
        <begin position="23"/>
        <end position="593"/>
    </location>
</feature>
<dbReference type="OMA" id="FIKQQKC"/>
<evidence type="ECO:0000259" key="5">
    <source>
        <dbReference type="Pfam" id="PF00755"/>
    </source>
</evidence>
<evidence type="ECO:0000256" key="1">
    <source>
        <dbReference type="ARBA" id="ARBA00005232"/>
    </source>
</evidence>
<dbReference type="Proteomes" id="UP000054270">
    <property type="component" value="Unassembled WGS sequence"/>
</dbReference>
<feature type="active site" description="Proton acceptor" evidence="4">
    <location>
        <position position="320"/>
    </location>
</feature>
<evidence type="ECO:0000256" key="4">
    <source>
        <dbReference type="PIRSR" id="PIRSR600542-1"/>
    </source>
</evidence>
<evidence type="ECO:0000313" key="7">
    <source>
        <dbReference type="Proteomes" id="UP000054270"/>
    </source>
</evidence>
<sequence>MLQSRSVRLTPGAHACTALDKVSPDNWLDDNFWIDKAYLEWRAPLVVNSNWWLAFSDDPLMPRSALASETNNNRVGTTFWQLRRSAWLLHRMLQFKDNLAREEGIPGTTTSASWLLENTSKLFNIARIPEPLCDTISEPPLPSSRSARSILLMIHDWCYSVVVYHPPVSTDPCAPLTLLSPGEIEARLRAVVLDVETRLTNGEKPLPVGVLSADDRDHWAQNLEYLLALSPTNRRSHQAMLHAIMGLSLDHTTYNIPPASWVAANLSARHVHARSPQQSARDGHLHAVRGTPQNVANRFFDKALTLIVDPSTRAGASGEHSPVDALVPSIVAEYALVQGVDAVAFGTAGAPLDAVDGCGWERLDWVGDSKVEKECVAARARADTIMHNSDASVLWFDKFGTDWIKDVGGFKLSPDAFVQMAMQLAWYRTRGEFTATYETVLTRMFKRGRTETLRTYSRESRRWVLSMADPASSPNERFALLRAAIASHTRRTREAMTGRGFDRHLLGLRLLLRPLGGEAAGLLEDELFERSAQWKLSTSGLSAGLLFKGTGFGSPYEDGYGINYLAAPNGVKFGIESKFSSQATSTLLFKHAIVVAMEEMYSLCEASTHEGLFRSSHL</sequence>
<keyword evidence="2" id="KW-0808">Transferase</keyword>
<dbReference type="InterPro" id="IPR023213">
    <property type="entry name" value="CAT-like_dom_sf"/>
</dbReference>
<dbReference type="OrthoDB" id="240216at2759"/>
<evidence type="ECO:0000256" key="3">
    <source>
        <dbReference type="ARBA" id="ARBA00023315"/>
    </source>
</evidence>
<reference evidence="7" key="1">
    <citation type="submission" date="2014-04" db="EMBL/GenBank/DDBJ databases">
        <title>Evolutionary Origins and Diversification of the Mycorrhizal Mutualists.</title>
        <authorList>
            <consortium name="DOE Joint Genome Institute"/>
            <consortium name="Mycorrhizal Genomics Consortium"/>
            <person name="Kohler A."/>
            <person name="Kuo A."/>
            <person name="Nagy L.G."/>
            <person name="Floudas D."/>
            <person name="Copeland A."/>
            <person name="Barry K.W."/>
            <person name="Cichocki N."/>
            <person name="Veneault-Fourrey C."/>
            <person name="LaButti K."/>
            <person name="Lindquist E.A."/>
            <person name="Lipzen A."/>
            <person name="Lundell T."/>
            <person name="Morin E."/>
            <person name="Murat C."/>
            <person name="Riley R."/>
            <person name="Ohm R."/>
            <person name="Sun H."/>
            <person name="Tunlid A."/>
            <person name="Henrissat B."/>
            <person name="Grigoriev I.V."/>
            <person name="Hibbett D.S."/>
            <person name="Martin F."/>
        </authorList>
    </citation>
    <scope>NUCLEOTIDE SEQUENCE [LARGE SCALE GENOMIC DNA]</scope>
    <source>
        <strain evidence="7">FD-334 SS-4</strain>
    </source>
</reference>
<name>A0A0D2NKW2_HYPSF</name>
<dbReference type="SUPFAM" id="SSF52777">
    <property type="entry name" value="CoA-dependent acyltransferases"/>
    <property type="match status" value="2"/>
</dbReference>
<proteinExistence type="inferred from homology"/>
<comment type="similarity">
    <text evidence="1">Belongs to the carnitine/choline acetyltransferase family.</text>
</comment>
<dbReference type="Gene3D" id="3.30.559.70">
    <property type="entry name" value="Choline/Carnitine o-acyltransferase, domain 2"/>
    <property type="match status" value="1"/>
</dbReference>
<gene>
    <name evidence="6" type="ORF">HYPSUDRAFT_44297</name>
</gene>
<organism evidence="6 7">
    <name type="scientific">Hypholoma sublateritium (strain FD-334 SS-4)</name>
    <dbReference type="NCBI Taxonomy" id="945553"/>
    <lineage>
        <taxon>Eukaryota</taxon>
        <taxon>Fungi</taxon>
        <taxon>Dikarya</taxon>
        <taxon>Basidiomycota</taxon>
        <taxon>Agaricomycotina</taxon>
        <taxon>Agaricomycetes</taxon>
        <taxon>Agaricomycetidae</taxon>
        <taxon>Agaricales</taxon>
        <taxon>Agaricineae</taxon>
        <taxon>Strophariaceae</taxon>
        <taxon>Hypholoma</taxon>
    </lineage>
</organism>
<evidence type="ECO:0000313" key="6">
    <source>
        <dbReference type="EMBL" id="KJA19524.1"/>
    </source>
</evidence>
<dbReference type="InterPro" id="IPR039551">
    <property type="entry name" value="Cho/carn_acyl_trans"/>
</dbReference>
<dbReference type="Gene3D" id="3.30.559.10">
    <property type="entry name" value="Chloramphenicol acetyltransferase-like domain"/>
    <property type="match status" value="1"/>
</dbReference>
<dbReference type="GO" id="GO:0016746">
    <property type="term" value="F:acyltransferase activity"/>
    <property type="evidence" value="ECO:0007669"/>
    <property type="project" value="UniProtKB-KW"/>
</dbReference>